<dbReference type="AlphaFoldDB" id="A0A1G4IN74"/>
<dbReference type="EMBL" id="LT598460">
    <property type="protein sequence ID" value="SCU78116.1"/>
    <property type="molecule type" value="Genomic_DNA"/>
</dbReference>
<evidence type="ECO:0000313" key="1">
    <source>
        <dbReference type="EMBL" id="SCU78116.1"/>
    </source>
</evidence>
<dbReference type="OrthoDB" id="4069787at2759"/>
<name>A0A1G4IN74_9SACH</name>
<protein>
    <submittedName>
        <fullName evidence="1">LADA_0A03928g1_1</fullName>
    </submittedName>
</protein>
<proteinExistence type="predicted"/>
<keyword evidence="2" id="KW-1185">Reference proteome</keyword>
<sequence length="311" mass="35664">MLNVHRGQNVHVLRIVDTRCLSTNLRTPPKSLLQRQAKRLGEAEQAQSSQLIVTSLKDIFSVFHPSGNSQEDDEVESFAKREKVMQRIDSGELRNLYLQKFSARRSGNLNAAEPSLNDLDIPPASLVQVYSRLTQQDRELIEVSLNCIPPNIHWKEIPWVQKQLLFYTGYGSYGPRENISFLGSKPEDFIWRHPAKVLKSEQKVHQLKKEQLQNVWTCIPQRKSRFDSMRTGLDPGTRMVAFIGIVVALLATFEDFQLYQDKESKSNVACFAEEGVTELSDNDFSVESLASDQPKGLDGSPSRKWFQWWKR</sequence>
<accession>A0A1G4IN74</accession>
<dbReference type="Proteomes" id="UP000190274">
    <property type="component" value="Chromosome A"/>
</dbReference>
<evidence type="ECO:0000313" key="2">
    <source>
        <dbReference type="Proteomes" id="UP000190274"/>
    </source>
</evidence>
<gene>
    <name evidence="1" type="ORF">LADA_0A03928G</name>
</gene>
<organism evidence="1 2">
    <name type="scientific">Lachancea dasiensis</name>
    <dbReference type="NCBI Taxonomy" id="1072105"/>
    <lineage>
        <taxon>Eukaryota</taxon>
        <taxon>Fungi</taxon>
        <taxon>Dikarya</taxon>
        <taxon>Ascomycota</taxon>
        <taxon>Saccharomycotina</taxon>
        <taxon>Saccharomycetes</taxon>
        <taxon>Saccharomycetales</taxon>
        <taxon>Saccharomycetaceae</taxon>
        <taxon>Lachancea</taxon>
    </lineage>
</organism>
<reference evidence="1 2" key="1">
    <citation type="submission" date="2016-03" db="EMBL/GenBank/DDBJ databases">
        <authorList>
            <person name="Devillers H."/>
        </authorList>
    </citation>
    <scope>NUCLEOTIDE SEQUENCE [LARGE SCALE GENOMIC DNA]</scope>
    <source>
        <strain evidence="1">CBS 10888</strain>
    </source>
</reference>